<dbReference type="VEuPathDB" id="FungiDB:MUCCIDRAFT_113509"/>
<protein>
    <recommendedName>
        <fullName evidence="3">HNH nuclease domain-containing protein</fullName>
    </recommendedName>
</protein>
<evidence type="ECO:0000313" key="2">
    <source>
        <dbReference type="Proteomes" id="UP000077051"/>
    </source>
</evidence>
<evidence type="ECO:0000313" key="1">
    <source>
        <dbReference type="EMBL" id="OAD00059.1"/>
    </source>
</evidence>
<keyword evidence="2" id="KW-1185">Reference proteome</keyword>
<organism evidence="1 2">
    <name type="scientific">Mucor lusitanicus CBS 277.49</name>
    <dbReference type="NCBI Taxonomy" id="747725"/>
    <lineage>
        <taxon>Eukaryota</taxon>
        <taxon>Fungi</taxon>
        <taxon>Fungi incertae sedis</taxon>
        <taxon>Mucoromycota</taxon>
        <taxon>Mucoromycotina</taxon>
        <taxon>Mucoromycetes</taxon>
        <taxon>Mucorales</taxon>
        <taxon>Mucorineae</taxon>
        <taxon>Mucoraceae</taxon>
        <taxon>Mucor</taxon>
    </lineage>
</organism>
<dbReference type="EMBL" id="AMYB01000007">
    <property type="protein sequence ID" value="OAD00059.1"/>
    <property type="molecule type" value="Genomic_DNA"/>
</dbReference>
<dbReference type="OrthoDB" id="2286725at2759"/>
<accession>A0A162QJP8</accession>
<dbReference type="AlphaFoldDB" id="A0A162QJP8"/>
<reference evidence="1 2" key="1">
    <citation type="submission" date="2015-06" db="EMBL/GenBank/DDBJ databases">
        <title>Expansion of signal transduction pathways in fungi by whole-genome duplication.</title>
        <authorList>
            <consortium name="DOE Joint Genome Institute"/>
            <person name="Corrochano L.M."/>
            <person name="Kuo A."/>
            <person name="Marcet-Houben M."/>
            <person name="Polaino S."/>
            <person name="Salamov A."/>
            <person name="Villalobos J.M."/>
            <person name="Alvarez M.I."/>
            <person name="Avalos J."/>
            <person name="Benito E.P."/>
            <person name="Benoit I."/>
            <person name="Burger G."/>
            <person name="Camino L.P."/>
            <person name="Canovas D."/>
            <person name="Cerda-Olmedo E."/>
            <person name="Cheng J.-F."/>
            <person name="Dominguez A."/>
            <person name="Elias M."/>
            <person name="Eslava A.P."/>
            <person name="Glaser F."/>
            <person name="Grimwood J."/>
            <person name="Gutierrez G."/>
            <person name="Heitman J."/>
            <person name="Henrissat B."/>
            <person name="Iturriaga E.A."/>
            <person name="Lang B.F."/>
            <person name="Lavin J.L."/>
            <person name="Lee S."/>
            <person name="Li W."/>
            <person name="Lindquist E."/>
            <person name="Lopez-Garcia S."/>
            <person name="Luque E.M."/>
            <person name="Marcos A.T."/>
            <person name="Martin J."/>
            <person name="Mccluskey K."/>
            <person name="Medina H.R."/>
            <person name="Miralles-Duran A."/>
            <person name="Miyazaki A."/>
            <person name="Munoz-Torres E."/>
            <person name="Oguiza J.A."/>
            <person name="Ohm R."/>
            <person name="Olmedo M."/>
            <person name="Orejas M."/>
            <person name="Ortiz-Castellanos L."/>
            <person name="Pisabarro A.G."/>
            <person name="Rodriguez-Romero J."/>
            <person name="Ruiz-Herrera J."/>
            <person name="Ruiz-Vazquez R."/>
            <person name="Sanz C."/>
            <person name="Schackwitz W."/>
            <person name="Schmutz J."/>
            <person name="Shahriari M."/>
            <person name="Shelest E."/>
            <person name="Silva-Franco F."/>
            <person name="Soanes D."/>
            <person name="Syed K."/>
            <person name="Tagua V.G."/>
            <person name="Talbot N.J."/>
            <person name="Thon M."/>
            <person name="De Vries R.P."/>
            <person name="Wiebenga A."/>
            <person name="Yadav J.S."/>
            <person name="Braun E.L."/>
            <person name="Baker S."/>
            <person name="Garre V."/>
            <person name="Horwitz B."/>
            <person name="Torres-Martinez S."/>
            <person name="Idnurm A."/>
            <person name="Herrera-Estrella A."/>
            <person name="Gabaldon T."/>
            <person name="Grigoriev I.V."/>
        </authorList>
    </citation>
    <scope>NUCLEOTIDE SEQUENCE [LARGE SCALE GENOMIC DNA]</scope>
    <source>
        <strain evidence="1 2">CBS 277.49</strain>
    </source>
</reference>
<sequence length="197" mass="22859">MRLMKTIQTYKFGHGIHNYGITSQLMIIHNENYFTANKFKLNKQADSHLSTQMAEYWDKEVLITDPDIMGGFWNDQHLDLSTLLNVRASGFLHHTKNRYRKLYPKAKLVNEKFIFPTQSQVRGFMEASNGVCSWSGLRGQWRPERSSRLFSLSIDHIVPVSKHGSPNVDNLQVVLSVYNSVKSDESESTFLHWLHRC</sequence>
<proteinExistence type="predicted"/>
<dbReference type="Gene3D" id="1.10.30.50">
    <property type="match status" value="1"/>
</dbReference>
<comment type="caution">
    <text evidence="1">The sequence shown here is derived from an EMBL/GenBank/DDBJ whole genome shotgun (WGS) entry which is preliminary data.</text>
</comment>
<dbReference type="Proteomes" id="UP000077051">
    <property type="component" value="Unassembled WGS sequence"/>
</dbReference>
<name>A0A162QJP8_MUCCL</name>
<evidence type="ECO:0008006" key="3">
    <source>
        <dbReference type="Google" id="ProtNLM"/>
    </source>
</evidence>
<gene>
    <name evidence="1" type="ORF">MUCCIDRAFT_113509</name>
</gene>